<dbReference type="Pfam" id="PF14034">
    <property type="entry name" value="Spore_YtrH"/>
    <property type="match status" value="1"/>
</dbReference>
<name>C0GHD0_DETAL</name>
<keyword evidence="1" id="KW-0812">Transmembrane</keyword>
<dbReference type="OrthoDB" id="2381692at2"/>
<evidence type="ECO:0000313" key="3">
    <source>
        <dbReference type="Proteomes" id="UP000006443"/>
    </source>
</evidence>
<feature type="transmembrane region" description="Helical" evidence="1">
    <location>
        <begin position="79"/>
        <end position="103"/>
    </location>
</feature>
<feature type="transmembrane region" description="Helical" evidence="1">
    <location>
        <begin position="12"/>
        <end position="36"/>
    </location>
</feature>
<dbReference type="STRING" id="555088.DealDRAFT_1889"/>
<organism evidence="2 3">
    <name type="scientific">Dethiobacter alkaliphilus AHT 1</name>
    <dbReference type="NCBI Taxonomy" id="555088"/>
    <lineage>
        <taxon>Bacteria</taxon>
        <taxon>Bacillati</taxon>
        <taxon>Bacillota</taxon>
        <taxon>Dethiobacteria</taxon>
        <taxon>Dethiobacterales</taxon>
        <taxon>Dethiobacteraceae</taxon>
        <taxon>Dethiobacter</taxon>
    </lineage>
</organism>
<evidence type="ECO:0000256" key="1">
    <source>
        <dbReference type="SAM" id="Phobius"/>
    </source>
</evidence>
<gene>
    <name evidence="2" type="ORF">DealDRAFT_1889</name>
</gene>
<accession>C0GHD0</accession>
<dbReference type="EMBL" id="ACJM01000009">
    <property type="protein sequence ID" value="EEG77136.1"/>
    <property type="molecule type" value="Genomic_DNA"/>
</dbReference>
<sequence>MTQLLDTLTINAFISFGVILGGTLIGSLGAVFTGQAPGHTMIELADKLKIWALVSALGGTFDALRAIETGFLGLQINTVAKQVLMILAAFLGAHTGYLLILYLTGGRPQ</sequence>
<dbReference type="RefSeq" id="WP_008516888.1">
    <property type="nucleotide sequence ID" value="NZ_ACJM01000009.1"/>
</dbReference>
<dbReference type="AlphaFoldDB" id="C0GHD0"/>
<dbReference type="InterPro" id="IPR025689">
    <property type="entry name" value="Spore_YtrH"/>
</dbReference>
<dbReference type="Proteomes" id="UP000006443">
    <property type="component" value="Unassembled WGS sequence"/>
</dbReference>
<comment type="caution">
    <text evidence="2">The sequence shown here is derived from an EMBL/GenBank/DDBJ whole genome shotgun (WGS) entry which is preliminary data.</text>
</comment>
<keyword evidence="1" id="KW-0472">Membrane</keyword>
<reference evidence="2 3" key="1">
    <citation type="submission" date="2009-02" db="EMBL/GenBank/DDBJ databases">
        <title>Sequencing of the draft genome and assembly of Dethiobacter alkaliphilus AHT 1.</title>
        <authorList>
            <consortium name="US DOE Joint Genome Institute (JGI-PGF)"/>
            <person name="Lucas S."/>
            <person name="Copeland A."/>
            <person name="Lapidus A."/>
            <person name="Glavina del Rio T."/>
            <person name="Dalin E."/>
            <person name="Tice H."/>
            <person name="Bruce D."/>
            <person name="Goodwin L."/>
            <person name="Pitluck S."/>
            <person name="Larimer F."/>
            <person name="Land M.L."/>
            <person name="Hauser L."/>
            <person name="Muyzer G."/>
        </authorList>
    </citation>
    <scope>NUCLEOTIDE SEQUENCE [LARGE SCALE GENOMIC DNA]</scope>
    <source>
        <strain evidence="2 3">AHT 1</strain>
    </source>
</reference>
<evidence type="ECO:0000313" key="2">
    <source>
        <dbReference type="EMBL" id="EEG77136.1"/>
    </source>
</evidence>
<protein>
    <recommendedName>
        <fullName evidence="4">Sporulation protein YtrH</fullName>
    </recommendedName>
</protein>
<keyword evidence="3" id="KW-1185">Reference proteome</keyword>
<keyword evidence="1" id="KW-1133">Transmembrane helix</keyword>
<evidence type="ECO:0008006" key="4">
    <source>
        <dbReference type="Google" id="ProtNLM"/>
    </source>
</evidence>
<proteinExistence type="predicted"/>
<dbReference type="eggNOG" id="ENOG50330BE">
    <property type="taxonomic scope" value="Bacteria"/>
</dbReference>